<evidence type="ECO:0000313" key="1">
    <source>
        <dbReference type="EMBL" id="ECV0505060.1"/>
    </source>
</evidence>
<reference evidence="1" key="1">
    <citation type="submission" date="2018-09" db="EMBL/GenBank/DDBJ databases">
        <authorList>
            <consortium name="NARMS: The National Antimicrobial Resistance Monitoring System"/>
        </authorList>
    </citation>
    <scope>NUCLEOTIDE SEQUENCE</scope>
    <source>
        <strain evidence="1">FSIS11813686</strain>
    </source>
</reference>
<accession>A0A606NQ46</accession>
<dbReference type="EMBL" id="AAKSWZ010000022">
    <property type="protein sequence ID" value="ECV0505060.1"/>
    <property type="molecule type" value="Genomic_DNA"/>
</dbReference>
<name>A0A606NQ46_SALAN</name>
<organism evidence="1">
    <name type="scientific">Salmonella anatum</name>
    <dbReference type="NCBI Taxonomy" id="58712"/>
    <lineage>
        <taxon>Bacteria</taxon>
        <taxon>Pseudomonadati</taxon>
        <taxon>Pseudomonadota</taxon>
        <taxon>Gammaproteobacteria</taxon>
        <taxon>Enterobacterales</taxon>
        <taxon>Enterobacteriaceae</taxon>
        <taxon>Salmonella</taxon>
    </lineage>
</organism>
<proteinExistence type="predicted"/>
<sequence length="66" mass="7708">MKQIGKLTLTIDMKEHVARSREVLDEIQRRINLMDPGITKDDALKSLLLDITYDYLEAVKYINKTE</sequence>
<dbReference type="RefSeq" id="WP_046722447.1">
    <property type="nucleotide sequence ID" value="NZ_LHON01000002.1"/>
</dbReference>
<dbReference type="AlphaFoldDB" id="A0A606NQ46"/>
<gene>
    <name evidence="1" type="ORF">D3F51_14800</name>
</gene>
<comment type="caution">
    <text evidence="1">The sequence shown here is derived from an EMBL/GenBank/DDBJ whole genome shotgun (WGS) entry which is preliminary data.</text>
</comment>
<protein>
    <submittedName>
        <fullName evidence="1">Uncharacterized protein</fullName>
    </submittedName>
</protein>